<accession>A0A0A9GWZ8</accession>
<dbReference type="AlphaFoldDB" id="A0A0A9GWZ8"/>
<reference evidence="1" key="2">
    <citation type="journal article" date="2015" name="Data Brief">
        <title>Shoot transcriptome of the giant reed, Arundo donax.</title>
        <authorList>
            <person name="Barrero R.A."/>
            <person name="Guerrero F.D."/>
            <person name="Moolhuijzen P."/>
            <person name="Goolsby J.A."/>
            <person name="Tidwell J."/>
            <person name="Bellgard S.E."/>
            <person name="Bellgard M.I."/>
        </authorList>
    </citation>
    <scope>NUCLEOTIDE SEQUENCE</scope>
    <source>
        <tissue evidence="1">Shoot tissue taken approximately 20 cm above the soil surface</tissue>
    </source>
</reference>
<proteinExistence type="predicted"/>
<protein>
    <submittedName>
        <fullName evidence="1">Uncharacterized protein</fullName>
    </submittedName>
</protein>
<dbReference type="EMBL" id="GBRH01168361">
    <property type="protein sequence ID" value="JAE29535.1"/>
    <property type="molecule type" value="Transcribed_RNA"/>
</dbReference>
<name>A0A0A9GWZ8_ARUDO</name>
<evidence type="ECO:0000313" key="1">
    <source>
        <dbReference type="EMBL" id="JAE29535.1"/>
    </source>
</evidence>
<sequence>MGSISLVVLQRRLVGSANSLIP</sequence>
<reference evidence="1" key="1">
    <citation type="submission" date="2014-09" db="EMBL/GenBank/DDBJ databases">
        <authorList>
            <person name="Magalhaes I.L.F."/>
            <person name="Oliveira U."/>
            <person name="Santos F.R."/>
            <person name="Vidigal T.H.D.A."/>
            <person name="Brescovit A.D."/>
            <person name="Santos A.J."/>
        </authorList>
    </citation>
    <scope>NUCLEOTIDE SEQUENCE</scope>
    <source>
        <tissue evidence="1">Shoot tissue taken approximately 20 cm above the soil surface</tissue>
    </source>
</reference>
<organism evidence="1">
    <name type="scientific">Arundo donax</name>
    <name type="common">Giant reed</name>
    <name type="synonym">Donax arundinaceus</name>
    <dbReference type="NCBI Taxonomy" id="35708"/>
    <lineage>
        <taxon>Eukaryota</taxon>
        <taxon>Viridiplantae</taxon>
        <taxon>Streptophyta</taxon>
        <taxon>Embryophyta</taxon>
        <taxon>Tracheophyta</taxon>
        <taxon>Spermatophyta</taxon>
        <taxon>Magnoliopsida</taxon>
        <taxon>Liliopsida</taxon>
        <taxon>Poales</taxon>
        <taxon>Poaceae</taxon>
        <taxon>PACMAD clade</taxon>
        <taxon>Arundinoideae</taxon>
        <taxon>Arundineae</taxon>
        <taxon>Arundo</taxon>
    </lineage>
</organism>